<gene>
    <name evidence="11" type="primary">pduL</name>
    <name evidence="11" type="ORF">IAA70_03165</name>
</gene>
<protein>
    <recommendedName>
        <fullName evidence="4 10">Phosphate propanoyltransferase</fullName>
        <ecNumber evidence="3 10">2.3.1.222</ecNumber>
    </recommendedName>
</protein>
<evidence type="ECO:0000256" key="6">
    <source>
        <dbReference type="ARBA" id="ARBA00022723"/>
    </source>
</evidence>
<dbReference type="PANTHER" id="PTHR39453">
    <property type="entry name" value="PHOSPHATE PROPANOYLTRANSFERASE"/>
    <property type="match status" value="1"/>
</dbReference>
<keyword evidence="6" id="KW-0479">Metal-binding</keyword>
<evidence type="ECO:0000256" key="1">
    <source>
        <dbReference type="ARBA" id="ARBA00001947"/>
    </source>
</evidence>
<evidence type="ECO:0000256" key="10">
    <source>
        <dbReference type="PIRNR" id="PIRNR010130"/>
    </source>
</evidence>
<comment type="cofactor">
    <cofactor evidence="1">
        <name>Zn(2+)</name>
        <dbReference type="ChEBI" id="CHEBI:29105"/>
    </cofactor>
</comment>
<comment type="catalytic activity">
    <reaction evidence="9 10">
        <text>propanoyl-CoA + phosphate = propanoyl phosphate + CoA</text>
        <dbReference type="Rhea" id="RHEA:28046"/>
        <dbReference type="ChEBI" id="CHEBI:43474"/>
        <dbReference type="ChEBI" id="CHEBI:57287"/>
        <dbReference type="ChEBI" id="CHEBI:57392"/>
        <dbReference type="ChEBI" id="CHEBI:58933"/>
        <dbReference type="EC" id="2.3.1.222"/>
    </reaction>
</comment>
<keyword evidence="7" id="KW-0862">Zinc</keyword>
<dbReference type="EMBL" id="DVGD01000091">
    <property type="protein sequence ID" value="HIR09386.1"/>
    <property type="molecule type" value="Genomic_DNA"/>
</dbReference>
<reference evidence="11" key="1">
    <citation type="submission" date="2020-10" db="EMBL/GenBank/DDBJ databases">
        <authorList>
            <person name="Gilroy R."/>
        </authorList>
    </citation>
    <scope>NUCLEOTIDE SEQUENCE</scope>
    <source>
        <strain evidence="11">ChiHjej9B8-7071</strain>
    </source>
</reference>
<dbReference type="GO" id="GO:0016747">
    <property type="term" value="F:acyltransferase activity, transferring groups other than amino-acyl groups"/>
    <property type="evidence" value="ECO:0007669"/>
    <property type="project" value="InterPro"/>
</dbReference>
<evidence type="ECO:0000256" key="3">
    <source>
        <dbReference type="ARBA" id="ARBA00012206"/>
    </source>
</evidence>
<comment type="similarity">
    <text evidence="2 10">Belongs to the PduL family.</text>
</comment>
<evidence type="ECO:0000256" key="8">
    <source>
        <dbReference type="ARBA" id="ARBA00023315"/>
    </source>
</evidence>
<comment type="caution">
    <text evidence="11">The sequence shown here is derived from an EMBL/GenBank/DDBJ whole genome shotgun (WGS) entry which is preliminary data.</text>
</comment>
<dbReference type="GO" id="GO:0046872">
    <property type="term" value="F:metal ion binding"/>
    <property type="evidence" value="ECO:0007669"/>
    <property type="project" value="UniProtKB-KW"/>
</dbReference>
<organism evidence="11 12">
    <name type="scientific">Candidatus Avoscillospira stercoripullorum</name>
    <dbReference type="NCBI Taxonomy" id="2840709"/>
    <lineage>
        <taxon>Bacteria</taxon>
        <taxon>Bacillati</taxon>
        <taxon>Bacillota</taxon>
        <taxon>Clostridia</taxon>
        <taxon>Eubacteriales</taxon>
        <taxon>Oscillospiraceae</taxon>
        <taxon>Oscillospiraceae incertae sedis</taxon>
        <taxon>Candidatus Avoscillospira</taxon>
    </lineage>
</organism>
<accession>A0A9D1D6G2</accession>
<dbReference type="Pfam" id="PF06130">
    <property type="entry name" value="PTAC"/>
    <property type="match status" value="1"/>
</dbReference>
<evidence type="ECO:0000313" key="11">
    <source>
        <dbReference type="EMBL" id="HIR09386.1"/>
    </source>
</evidence>
<evidence type="ECO:0000256" key="7">
    <source>
        <dbReference type="ARBA" id="ARBA00022833"/>
    </source>
</evidence>
<dbReference type="Proteomes" id="UP000824258">
    <property type="component" value="Unassembled WGS sequence"/>
</dbReference>
<dbReference type="EC" id="2.3.1.222" evidence="3 10"/>
<dbReference type="AlphaFoldDB" id="A0A9D1D6G2"/>
<sequence length="201" mass="21964">MDEQAEAITNMLSRRLFVELEASGRHVHVTKEQAVALFGHDLTPRRPLSQPGQYLASERVTVKTDKGEIARVAVLGPARKEGQVEISYTDAVALGVTPPVRLSGELEGTLPVTLVGEKGSVTLPRGLMVARRHIHMTPADAALQHVSDGEVVRLKALTPRPVIFEDVVVRVSEQFATYAHLDYDEANACGFHRGDLGMILR</sequence>
<keyword evidence="8 10" id="KW-0012">Acyltransferase</keyword>
<evidence type="ECO:0000256" key="2">
    <source>
        <dbReference type="ARBA" id="ARBA00007342"/>
    </source>
</evidence>
<dbReference type="PANTHER" id="PTHR39453:SF1">
    <property type="entry name" value="PHOSPHATE PROPANOYLTRANSFERASE"/>
    <property type="match status" value="1"/>
</dbReference>
<comment type="function">
    <text evidence="10">Involved in 1,2-propanediol (1,2-PD) degradation by catalyzing the conversion of propanoyl-CoA to propanoyl-phosphate.</text>
</comment>
<comment type="pathway">
    <text evidence="10">Polyol metabolism; 1,2-propanediol degradation.</text>
</comment>
<evidence type="ECO:0000313" key="12">
    <source>
        <dbReference type="Proteomes" id="UP000824258"/>
    </source>
</evidence>
<keyword evidence="5 10" id="KW-0808">Transferase</keyword>
<evidence type="ECO:0000256" key="5">
    <source>
        <dbReference type="ARBA" id="ARBA00022679"/>
    </source>
</evidence>
<reference evidence="11" key="2">
    <citation type="journal article" date="2021" name="PeerJ">
        <title>Extensive microbial diversity within the chicken gut microbiome revealed by metagenomics and culture.</title>
        <authorList>
            <person name="Gilroy R."/>
            <person name="Ravi A."/>
            <person name="Getino M."/>
            <person name="Pursley I."/>
            <person name="Horton D.L."/>
            <person name="Alikhan N.F."/>
            <person name="Baker D."/>
            <person name="Gharbi K."/>
            <person name="Hall N."/>
            <person name="Watson M."/>
            <person name="Adriaenssens E.M."/>
            <person name="Foster-Nyarko E."/>
            <person name="Jarju S."/>
            <person name="Secka A."/>
            <person name="Antonio M."/>
            <person name="Oren A."/>
            <person name="Chaudhuri R.R."/>
            <person name="La Ragione R."/>
            <person name="Hildebrand F."/>
            <person name="Pallen M.J."/>
        </authorList>
    </citation>
    <scope>NUCLEOTIDE SEQUENCE</scope>
    <source>
        <strain evidence="11">ChiHjej9B8-7071</strain>
    </source>
</reference>
<proteinExistence type="inferred from homology"/>
<evidence type="ECO:0000256" key="9">
    <source>
        <dbReference type="ARBA" id="ARBA00047589"/>
    </source>
</evidence>
<dbReference type="InterPro" id="IPR008300">
    <property type="entry name" value="PTAC"/>
</dbReference>
<evidence type="ECO:0000256" key="4">
    <source>
        <dbReference type="ARBA" id="ARBA00020837"/>
    </source>
</evidence>
<name>A0A9D1D6G2_9FIRM</name>
<dbReference type="PIRSF" id="PIRSF010130">
    <property type="entry name" value="PduL"/>
    <property type="match status" value="1"/>
</dbReference>
<dbReference type="NCBIfam" id="NF011652">
    <property type="entry name" value="PRK15070.1"/>
    <property type="match status" value="1"/>
</dbReference>